<protein>
    <submittedName>
        <fullName evidence="2">Uncharacterized protein</fullName>
    </submittedName>
</protein>
<evidence type="ECO:0000313" key="2">
    <source>
        <dbReference type="EMBL" id="QRD93383.1"/>
    </source>
</evidence>
<keyword evidence="1" id="KW-0732">Signal</keyword>
<proteinExistence type="predicted"/>
<gene>
    <name evidence="2" type="ORF">F9C07_2176380</name>
</gene>
<evidence type="ECO:0000313" key="3">
    <source>
        <dbReference type="Proteomes" id="UP000596276"/>
    </source>
</evidence>
<accession>A0A7U2N0P8</accession>
<dbReference type="VEuPathDB" id="FungiDB:F9C07_2176380"/>
<evidence type="ECO:0000256" key="1">
    <source>
        <dbReference type="SAM" id="SignalP"/>
    </source>
</evidence>
<reference evidence="3" key="1">
    <citation type="journal article" date="2021" name="G3 (Bethesda)">
        <title>Chromosome assembled and annotated genome sequence of Aspergillus flavus NRRL 3357.</title>
        <authorList>
            <person name="Skerker J.M."/>
            <person name="Pianalto K.M."/>
            <person name="Mondo S.J."/>
            <person name="Yang K."/>
            <person name="Arkin A.P."/>
            <person name="Keller N.P."/>
            <person name="Grigoriev I.V."/>
            <person name="Louise Glass N.L."/>
        </authorList>
    </citation>
    <scope>NUCLEOTIDE SEQUENCE [LARGE SCALE GENOMIC DNA]</scope>
    <source>
        <strain evidence="3">ATCC 200026 / FGSC A1120 / IAM 13836 / NRRL 3357 / JCM 12722 / SRRC 167</strain>
    </source>
</reference>
<dbReference type="AlphaFoldDB" id="A0A7U2N0P8"/>
<feature type="signal peptide" evidence="1">
    <location>
        <begin position="1"/>
        <end position="17"/>
    </location>
</feature>
<sequence>MFVFYVLLALFATTTMASPRSSTHEDGENERSRMDHQINPLVQIDHDGHLYAPDRPLVSDTSVASLADDYSHRSTDDPAFGIRSTLEGLQDFPVSHKSKDVESGCTGNCGEGYIIALCPRGESECSQPCKDACAEYGCYTNWFECRRQSDVINQCYCYCQRVTKYVTT</sequence>
<dbReference type="EMBL" id="CP044616">
    <property type="protein sequence ID" value="QRD93383.1"/>
    <property type="molecule type" value="Genomic_DNA"/>
</dbReference>
<name>A0A7U2N0P8_ASPFN</name>
<feature type="chain" id="PRO_5031175693" evidence="1">
    <location>
        <begin position="18"/>
        <end position="168"/>
    </location>
</feature>
<dbReference type="Proteomes" id="UP000596276">
    <property type="component" value="Chromosome 8"/>
</dbReference>
<organism evidence="2 3">
    <name type="scientific">Aspergillus flavus (strain ATCC 200026 / FGSC A1120 / IAM 13836 / NRRL 3357 / JCM 12722 / SRRC 167)</name>
    <dbReference type="NCBI Taxonomy" id="332952"/>
    <lineage>
        <taxon>Eukaryota</taxon>
        <taxon>Fungi</taxon>
        <taxon>Dikarya</taxon>
        <taxon>Ascomycota</taxon>
        <taxon>Pezizomycotina</taxon>
        <taxon>Eurotiomycetes</taxon>
        <taxon>Eurotiomycetidae</taxon>
        <taxon>Eurotiales</taxon>
        <taxon>Aspergillaceae</taxon>
        <taxon>Aspergillus</taxon>
        <taxon>Aspergillus subgen. Circumdati</taxon>
    </lineage>
</organism>
<keyword evidence="3" id="KW-1185">Reference proteome</keyword>